<comment type="catalytic activity">
    <reaction evidence="4">
        <text>propane + NADH + O2 + H(+) = propan-2-ol + NAD(+) + H2O</text>
        <dbReference type="Rhea" id="RHEA:49992"/>
        <dbReference type="ChEBI" id="CHEBI:15377"/>
        <dbReference type="ChEBI" id="CHEBI:15378"/>
        <dbReference type="ChEBI" id="CHEBI:15379"/>
        <dbReference type="ChEBI" id="CHEBI:17824"/>
        <dbReference type="ChEBI" id="CHEBI:32879"/>
        <dbReference type="ChEBI" id="CHEBI:57540"/>
        <dbReference type="ChEBI" id="CHEBI:57945"/>
        <dbReference type="EC" id="1.14.13.227"/>
    </reaction>
</comment>
<dbReference type="Gene3D" id="1.10.620.20">
    <property type="entry name" value="Ribonucleotide Reductase, subunit A"/>
    <property type="match status" value="1"/>
</dbReference>
<dbReference type="Proteomes" id="UP000437736">
    <property type="component" value="Unassembled WGS sequence"/>
</dbReference>
<keyword evidence="7" id="KW-1185">Reference proteome</keyword>
<dbReference type="InterPro" id="IPR012078">
    <property type="entry name" value="MP_mOase_hydro"/>
</dbReference>
<dbReference type="Pfam" id="PF02332">
    <property type="entry name" value="Phenol_Hydrox"/>
    <property type="match status" value="1"/>
</dbReference>
<evidence type="ECO:0000256" key="3">
    <source>
        <dbReference type="ARBA" id="ARBA00023033"/>
    </source>
</evidence>
<reference evidence="6 7" key="1">
    <citation type="submission" date="2019-11" db="EMBL/GenBank/DDBJ databases">
        <title>Acidiferrimicrobium australis gen. nov., sp. nov., an acidophilic and obligately heterotrophic, member of the Actinobacteria that catalyses dissimilatory oxido- reduction of iron isolated from metal-rich acidic water in Chile.</title>
        <authorList>
            <person name="Gonzalez D."/>
            <person name="Huber K."/>
            <person name="Hedrich S."/>
            <person name="Rojas-Villalobos C."/>
            <person name="Quatrini R."/>
            <person name="Dinamarca M.A."/>
            <person name="Schwarz A."/>
            <person name="Canales C."/>
            <person name="Nancucheo I."/>
        </authorList>
    </citation>
    <scope>NUCLEOTIDE SEQUENCE [LARGE SCALE GENOMIC DNA]</scope>
    <source>
        <strain evidence="6 7">USS-CCA1</strain>
    </source>
</reference>
<organism evidence="6 7">
    <name type="scientific">Acidiferrimicrobium australe</name>
    <dbReference type="NCBI Taxonomy" id="2664430"/>
    <lineage>
        <taxon>Bacteria</taxon>
        <taxon>Bacillati</taxon>
        <taxon>Actinomycetota</taxon>
        <taxon>Acidimicrobiia</taxon>
        <taxon>Acidimicrobiales</taxon>
        <taxon>Acidimicrobiaceae</taxon>
        <taxon>Acidiferrimicrobium</taxon>
    </lineage>
</organism>
<dbReference type="InterPro" id="IPR009078">
    <property type="entry name" value="Ferritin-like_SF"/>
</dbReference>
<sequence length="375" mass="43128">MATTVQGKTVQDKKEHASAPRPEFTNAEAGALAFPSSTSREYNYYKPSRLRRTVYEDVTVEVQPDPERYLSQGWLYAFADGRAGYPQEWTALRSGNWHAFRDPNEEWERTIYVHNARVVHQISQSIETARLNKAFRRWDPSWVRQVEGHVGAWAHAEHGLGMHVFVPAQRDAPTNMHNNAISVNAMHKLRFAQDLILYNLTLSEEFDGFDGQRHQRVWMEDPSWQGVREAVERITTIRDWAEAVFVVNFVFEPLVGALFRSRFIMQVAAPHGDFTTPTVVGAGEVDYARDLRYSRDIFALLVNDAEHATHNHSVMQGWLEQWTPSSVQAARRLQPLWSQPNQRLVRFEDSFAGALEQFHTQVRELGLESPEEARA</sequence>
<protein>
    <recommendedName>
        <fullName evidence="1">propane 2-monooxygenase</fullName>
        <ecNumber evidence="1">1.14.13.227</ecNumber>
    </recommendedName>
</protein>
<evidence type="ECO:0000256" key="2">
    <source>
        <dbReference type="ARBA" id="ARBA00023002"/>
    </source>
</evidence>
<evidence type="ECO:0000256" key="1">
    <source>
        <dbReference type="ARBA" id="ARBA00012710"/>
    </source>
</evidence>
<comment type="caution">
    <text evidence="6">The sequence shown here is derived from an EMBL/GenBank/DDBJ whole genome shotgun (WGS) entry which is preliminary data.</text>
</comment>
<accession>A0ABW9QPM4</accession>
<evidence type="ECO:0000313" key="6">
    <source>
        <dbReference type="EMBL" id="MST31770.1"/>
    </source>
</evidence>
<evidence type="ECO:0000256" key="4">
    <source>
        <dbReference type="ARBA" id="ARBA00048941"/>
    </source>
</evidence>
<keyword evidence="3" id="KW-0503">Monooxygenase</keyword>
<name>A0ABW9QPM4_9ACTN</name>
<dbReference type="EC" id="1.14.13.227" evidence="1"/>
<dbReference type="EMBL" id="WJHE01000130">
    <property type="protein sequence ID" value="MST31770.1"/>
    <property type="molecule type" value="Genomic_DNA"/>
</dbReference>
<dbReference type="PIRSF" id="PIRSF000040">
    <property type="entry name" value="MMOH_comp"/>
    <property type="match status" value="1"/>
</dbReference>
<dbReference type="InterPro" id="IPR012348">
    <property type="entry name" value="RNR-like"/>
</dbReference>
<evidence type="ECO:0000313" key="7">
    <source>
        <dbReference type="Proteomes" id="UP000437736"/>
    </source>
</evidence>
<dbReference type="CDD" id="cd01058">
    <property type="entry name" value="AAMH_B"/>
    <property type="match status" value="1"/>
</dbReference>
<dbReference type="InterPro" id="IPR003430">
    <property type="entry name" value="Phenol_Hydrox"/>
</dbReference>
<keyword evidence="2" id="KW-0560">Oxidoreductase</keyword>
<dbReference type="SUPFAM" id="SSF47240">
    <property type="entry name" value="Ferritin-like"/>
    <property type="match status" value="1"/>
</dbReference>
<evidence type="ECO:0000256" key="5">
    <source>
        <dbReference type="SAM" id="MobiDB-lite"/>
    </source>
</evidence>
<proteinExistence type="predicted"/>
<gene>
    <name evidence="6" type="ORF">GHK86_03380</name>
</gene>
<feature type="region of interest" description="Disordered" evidence="5">
    <location>
        <begin position="1"/>
        <end position="28"/>
    </location>
</feature>